<evidence type="ECO:0000256" key="3">
    <source>
        <dbReference type="ARBA" id="ARBA00023157"/>
    </source>
</evidence>
<protein>
    <submittedName>
        <fullName evidence="8">Redoxin family protein</fullName>
    </submittedName>
</protein>
<dbReference type="PANTHER" id="PTHR42852:SF6">
    <property type="entry name" value="THIOL:DISULFIDE INTERCHANGE PROTEIN DSBE"/>
    <property type="match status" value="1"/>
</dbReference>
<dbReference type="PROSITE" id="PS00194">
    <property type="entry name" value="THIOREDOXIN_1"/>
    <property type="match status" value="1"/>
</dbReference>
<evidence type="ECO:0000256" key="2">
    <source>
        <dbReference type="ARBA" id="ARBA00022748"/>
    </source>
</evidence>
<comment type="caution">
    <text evidence="8">The sequence shown here is derived from an EMBL/GenBank/DDBJ whole genome shotgun (WGS) entry which is preliminary data.</text>
</comment>
<keyword evidence="6" id="KW-0732">Signal</keyword>
<evidence type="ECO:0000256" key="6">
    <source>
        <dbReference type="SAM" id="SignalP"/>
    </source>
</evidence>
<dbReference type="InterPro" id="IPR050553">
    <property type="entry name" value="Thioredoxin_ResA/DsbE_sf"/>
</dbReference>
<evidence type="ECO:0000313" key="8">
    <source>
        <dbReference type="EMBL" id="NHN84301.1"/>
    </source>
</evidence>
<keyword evidence="2" id="KW-0201">Cytochrome c-type biogenesis</keyword>
<dbReference type="Pfam" id="PF08534">
    <property type="entry name" value="Redoxin"/>
    <property type="match status" value="1"/>
</dbReference>
<dbReference type="Gene3D" id="3.40.30.10">
    <property type="entry name" value="Glutaredoxin"/>
    <property type="match status" value="1"/>
</dbReference>
<dbReference type="InterPro" id="IPR013740">
    <property type="entry name" value="Redoxin"/>
</dbReference>
<evidence type="ECO:0000256" key="5">
    <source>
        <dbReference type="SAM" id="MobiDB-lite"/>
    </source>
</evidence>
<comment type="subcellular location">
    <subcellularLocation>
        <location evidence="1">Cell envelope</location>
    </subcellularLocation>
</comment>
<name>A0ABX0JLC0_9PROT</name>
<gene>
    <name evidence="8" type="ORF">GOB93_06525</name>
</gene>
<keyword evidence="4" id="KW-0676">Redox-active center</keyword>
<evidence type="ECO:0000313" key="9">
    <source>
        <dbReference type="Proteomes" id="UP000635278"/>
    </source>
</evidence>
<dbReference type="PROSITE" id="PS51352">
    <property type="entry name" value="THIOREDOXIN_2"/>
    <property type="match status" value="1"/>
</dbReference>
<dbReference type="Proteomes" id="UP000635278">
    <property type="component" value="Unassembled WGS sequence"/>
</dbReference>
<keyword evidence="3" id="KW-1015">Disulfide bond</keyword>
<dbReference type="EMBL" id="WOTB01000006">
    <property type="protein sequence ID" value="NHN84301.1"/>
    <property type="molecule type" value="Genomic_DNA"/>
</dbReference>
<dbReference type="InterPro" id="IPR013766">
    <property type="entry name" value="Thioredoxin_domain"/>
</dbReference>
<evidence type="ECO:0000259" key="7">
    <source>
        <dbReference type="PROSITE" id="PS51352"/>
    </source>
</evidence>
<sequence length="196" mass="21013">MPQRDIRFRHTAPSLRRRTVLLMAGTLIAAPVTRKPLHAATATDAPVSLAEIAAHPPLVLPALSFTDADGTERDLASFRGQPAVLHFWATWCGPCVTELPALAALTPALAQDGIAVLPVATDHLGPEKVLPFLGRLNLGGFRSFYDTRAAAVAALEEPALPLTLFLNREAQEVARHSGPVRWGEPGAENSLKRLLT</sequence>
<feature type="chain" id="PRO_5047504501" evidence="6">
    <location>
        <begin position="30"/>
        <end position="196"/>
    </location>
</feature>
<keyword evidence="9" id="KW-1185">Reference proteome</keyword>
<feature type="region of interest" description="Disordered" evidence="5">
    <location>
        <begin position="176"/>
        <end position="196"/>
    </location>
</feature>
<dbReference type="PANTHER" id="PTHR42852">
    <property type="entry name" value="THIOL:DISULFIDE INTERCHANGE PROTEIN DSBE"/>
    <property type="match status" value="1"/>
</dbReference>
<dbReference type="InterPro" id="IPR036249">
    <property type="entry name" value="Thioredoxin-like_sf"/>
</dbReference>
<dbReference type="InterPro" id="IPR017937">
    <property type="entry name" value="Thioredoxin_CS"/>
</dbReference>
<feature type="signal peptide" evidence="6">
    <location>
        <begin position="1"/>
        <end position="29"/>
    </location>
</feature>
<accession>A0ABX0JLC0</accession>
<dbReference type="CDD" id="cd02966">
    <property type="entry name" value="TlpA_like_family"/>
    <property type="match status" value="1"/>
</dbReference>
<evidence type="ECO:0000256" key="1">
    <source>
        <dbReference type="ARBA" id="ARBA00004196"/>
    </source>
</evidence>
<feature type="domain" description="Thioredoxin" evidence="7">
    <location>
        <begin position="54"/>
        <end position="196"/>
    </location>
</feature>
<evidence type="ECO:0000256" key="4">
    <source>
        <dbReference type="ARBA" id="ARBA00023284"/>
    </source>
</evidence>
<organism evidence="8 9">
    <name type="scientific">Acetobacter musti</name>
    <dbReference type="NCBI Taxonomy" id="864732"/>
    <lineage>
        <taxon>Bacteria</taxon>
        <taxon>Pseudomonadati</taxon>
        <taxon>Pseudomonadota</taxon>
        <taxon>Alphaproteobacteria</taxon>
        <taxon>Acetobacterales</taxon>
        <taxon>Acetobacteraceae</taxon>
        <taxon>Acetobacter</taxon>
    </lineage>
</organism>
<dbReference type="SUPFAM" id="SSF52833">
    <property type="entry name" value="Thioredoxin-like"/>
    <property type="match status" value="1"/>
</dbReference>
<reference evidence="8 9" key="1">
    <citation type="journal article" date="2020" name="Int. J. Syst. Evol. Microbiol.">
        <title>Novel acetic acid bacteria from cider fermentations: Acetobacter conturbans sp. nov. and Acetobacter fallax sp. nov.</title>
        <authorList>
            <person name="Sombolestani A.S."/>
            <person name="Cleenwerck I."/>
            <person name="Cnockaert M."/>
            <person name="Borremans W."/>
            <person name="Wieme A.D."/>
            <person name="De Vuyst L."/>
            <person name="Vandamme P."/>
        </authorList>
    </citation>
    <scope>NUCLEOTIDE SEQUENCE [LARGE SCALE GENOMIC DNA]</scope>
    <source>
        <strain evidence="8 9">LMG 30640</strain>
    </source>
</reference>
<proteinExistence type="predicted"/>